<gene>
    <name evidence="1" type="ORF">IEQ34_017596</name>
</gene>
<dbReference type="InterPro" id="IPR050592">
    <property type="entry name" value="GDSL_lipolytic_enzyme"/>
</dbReference>
<dbReference type="PANTHER" id="PTHR45642:SF7">
    <property type="entry name" value="GDSL ESTERASE_LIPASE"/>
    <property type="match status" value="1"/>
</dbReference>
<accession>A0AAV7GCJ6</accession>
<dbReference type="AlphaFoldDB" id="A0AAV7GCJ6"/>
<name>A0AAV7GCJ6_DENCH</name>
<keyword evidence="2" id="KW-1185">Reference proteome</keyword>
<comment type="caution">
    <text evidence="1">The sequence shown here is derived from an EMBL/GenBank/DDBJ whole genome shotgun (WGS) entry which is preliminary data.</text>
</comment>
<protein>
    <submittedName>
        <fullName evidence="1">Uncharacterized protein</fullName>
    </submittedName>
</protein>
<evidence type="ECO:0000313" key="1">
    <source>
        <dbReference type="EMBL" id="KAH0453272.1"/>
    </source>
</evidence>
<sequence>MLGISNTISAFFDYPNITERQLIRGVSFASAGSGLDETTNESQVVKGCCGNGTLEYGETFNGKELCANPKSYLFFDDVHPLEKIFDVADGFGVGMVVSVMDAHKMEIYDVRLTKQQKQELNTK</sequence>
<reference evidence="1 2" key="1">
    <citation type="journal article" date="2021" name="Hortic Res">
        <title>Chromosome-scale assembly of the Dendrobium chrysotoxum genome enhances the understanding of orchid evolution.</title>
        <authorList>
            <person name="Zhang Y."/>
            <person name="Zhang G.Q."/>
            <person name="Zhang D."/>
            <person name="Liu X.D."/>
            <person name="Xu X.Y."/>
            <person name="Sun W.H."/>
            <person name="Yu X."/>
            <person name="Zhu X."/>
            <person name="Wang Z.W."/>
            <person name="Zhao X."/>
            <person name="Zhong W.Y."/>
            <person name="Chen H."/>
            <person name="Yin W.L."/>
            <person name="Huang T."/>
            <person name="Niu S.C."/>
            <person name="Liu Z.J."/>
        </authorList>
    </citation>
    <scope>NUCLEOTIDE SEQUENCE [LARGE SCALE GENOMIC DNA]</scope>
    <source>
        <strain evidence="1">Lindl</strain>
    </source>
</reference>
<dbReference type="PANTHER" id="PTHR45642">
    <property type="entry name" value="GDSL ESTERASE/LIPASE EXL3"/>
    <property type="match status" value="1"/>
</dbReference>
<organism evidence="1 2">
    <name type="scientific">Dendrobium chrysotoxum</name>
    <name type="common">Orchid</name>
    <dbReference type="NCBI Taxonomy" id="161865"/>
    <lineage>
        <taxon>Eukaryota</taxon>
        <taxon>Viridiplantae</taxon>
        <taxon>Streptophyta</taxon>
        <taxon>Embryophyta</taxon>
        <taxon>Tracheophyta</taxon>
        <taxon>Spermatophyta</taxon>
        <taxon>Magnoliopsida</taxon>
        <taxon>Liliopsida</taxon>
        <taxon>Asparagales</taxon>
        <taxon>Orchidaceae</taxon>
        <taxon>Epidendroideae</taxon>
        <taxon>Malaxideae</taxon>
        <taxon>Dendrobiinae</taxon>
        <taxon>Dendrobium</taxon>
    </lineage>
</organism>
<evidence type="ECO:0000313" key="2">
    <source>
        <dbReference type="Proteomes" id="UP000775213"/>
    </source>
</evidence>
<dbReference type="InterPro" id="IPR036514">
    <property type="entry name" value="SGNH_hydro_sf"/>
</dbReference>
<proteinExistence type="predicted"/>
<dbReference type="Proteomes" id="UP000775213">
    <property type="component" value="Unassembled WGS sequence"/>
</dbReference>
<dbReference type="EMBL" id="JAGFBR010000016">
    <property type="protein sequence ID" value="KAH0453272.1"/>
    <property type="molecule type" value="Genomic_DNA"/>
</dbReference>
<dbReference type="Gene3D" id="3.40.50.1110">
    <property type="entry name" value="SGNH hydrolase"/>
    <property type="match status" value="1"/>
</dbReference>